<dbReference type="GO" id="GO:0003700">
    <property type="term" value="F:DNA-binding transcription factor activity"/>
    <property type="evidence" value="ECO:0007669"/>
    <property type="project" value="InterPro"/>
</dbReference>
<dbReference type="SUPFAM" id="SSF46785">
    <property type="entry name" value="Winged helix' DNA-binding domain"/>
    <property type="match status" value="1"/>
</dbReference>
<proteinExistence type="predicted"/>
<reference evidence="2 3" key="1">
    <citation type="submission" date="2019-07" db="EMBL/GenBank/DDBJ databases">
        <title>Whole genome shotgun sequence of Meiothermus hypogaeus NBRC 106114.</title>
        <authorList>
            <person name="Hosoyama A."/>
            <person name="Uohara A."/>
            <person name="Ohji S."/>
            <person name="Ichikawa N."/>
        </authorList>
    </citation>
    <scope>NUCLEOTIDE SEQUENCE [LARGE SCALE GENOMIC DNA]</scope>
    <source>
        <strain evidence="2 3">NBRC 106114</strain>
    </source>
</reference>
<evidence type="ECO:0000313" key="2">
    <source>
        <dbReference type="EMBL" id="GEM84554.1"/>
    </source>
</evidence>
<protein>
    <recommendedName>
        <fullName evidence="1">HTH arsR-type domain-containing protein</fullName>
    </recommendedName>
</protein>
<sequence length="201" mass="22697">MNTPRPLMEYLKQHGPSTIKELMAHLGLSETAVRHQLHSLEKSGWLAREQRREGKGRPATVYRLTQASEGLFPKRYPELLDAVLAEAEREGLIERLLDGVAESMAAELRRKLQGLEGPAKLRALLTYMDYGDMLGTLEETPAGWELKAYNCLYYATGQRFEPVCDLPPKVITKATGLPAERPFCQRDGHRACHFLIAKRPL</sequence>
<dbReference type="Proteomes" id="UP000321197">
    <property type="component" value="Unassembled WGS sequence"/>
</dbReference>
<dbReference type="OrthoDB" id="155998at2"/>
<dbReference type="InterPro" id="IPR036388">
    <property type="entry name" value="WH-like_DNA-bd_sf"/>
</dbReference>
<dbReference type="InterPro" id="IPR036390">
    <property type="entry name" value="WH_DNA-bd_sf"/>
</dbReference>
<dbReference type="CDD" id="cd00090">
    <property type="entry name" value="HTH_ARSR"/>
    <property type="match status" value="1"/>
</dbReference>
<evidence type="ECO:0000313" key="3">
    <source>
        <dbReference type="Proteomes" id="UP000321197"/>
    </source>
</evidence>
<organism evidence="2 3">
    <name type="scientific">Meiothermus hypogaeus NBRC 106114</name>
    <dbReference type="NCBI Taxonomy" id="1227553"/>
    <lineage>
        <taxon>Bacteria</taxon>
        <taxon>Thermotogati</taxon>
        <taxon>Deinococcota</taxon>
        <taxon>Deinococci</taxon>
        <taxon>Thermales</taxon>
        <taxon>Thermaceae</taxon>
        <taxon>Meiothermus</taxon>
    </lineage>
</organism>
<dbReference type="EMBL" id="BJXL01000110">
    <property type="protein sequence ID" value="GEM84554.1"/>
    <property type="molecule type" value="Genomic_DNA"/>
</dbReference>
<comment type="caution">
    <text evidence="2">The sequence shown here is derived from an EMBL/GenBank/DDBJ whole genome shotgun (WGS) entry which is preliminary data.</text>
</comment>
<name>A0A511R4M4_9DEIN</name>
<dbReference type="InterPro" id="IPR001845">
    <property type="entry name" value="HTH_ArsR_DNA-bd_dom"/>
</dbReference>
<dbReference type="Gene3D" id="1.10.10.10">
    <property type="entry name" value="Winged helix-like DNA-binding domain superfamily/Winged helix DNA-binding domain"/>
    <property type="match status" value="1"/>
</dbReference>
<feature type="domain" description="HTH arsR-type" evidence="1">
    <location>
        <begin position="7"/>
        <end position="44"/>
    </location>
</feature>
<gene>
    <name evidence="2" type="ORF">MHY01S_27200</name>
</gene>
<dbReference type="AlphaFoldDB" id="A0A511R4M4"/>
<dbReference type="InterPro" id="IPR011991">
    <property type="entry name" value="ArsR-like_HTH"/>
</dbReference>
<dbReference type="RefSeq" id="WP_119339837.1">
    <property type="nucleotide sequence ID" value="NZ_BJXL01000110.1"/>
</dbReference>
<evidence type="ECO:0000259" key="1">
    <source>
        <dbReference type="Pfam" id="PF01022"/>
    </source>
</evidence>
<accession>A0A511R4M4</accession>
<dbReference type="Pfam" id="PF01022">
    <property type="entry name" value="HTH_5"/>
    <property type="match status" value="1"/>
</dbReference>